<dbReference type="InterPro" id="IPR046357">
    <property type="entry name" value="PPIase_dom_sf"/>
</dbReference>
<reference evidence="8 9" key="1">
    <citation type="submission" date="2024-10" db="EMBL/GenBank/DDBJ databases">
        <title>Updated reference genomes for cyclostephanoid diatoms.</title>
        <authorList>
            <person name="Roberts W.R."/>
            <person name="Alverson A.J."/>
        </authorList>
    </citation>
    <scope>NUCLEOTIDE SEQUENCE [LARGE SCALE GENOMIC DNA]</scope>
    <source>
        <strain evidence="8 9">AJA228-03</strain>
    </source>
</reference>
<dbReference type="PANTHER" id="PTHR43811:SF19">
    <property type="entry name" value="39 KDA FK506-BINDING NUCLEAR PROTEIN"/>
    <property type="match status" value="1"/>
</dbReference>
<comment type="catalytic activity">
    <reaction evidence="1 5">
        <text>[protein]-peptidylproline (omega=180) = [protein]-peptidylproline (omega=0)</text>
        <dbReference type="Rhea" id="RHEA:16237"/>
        <dbReference type="Rhea" id="RHEA-COMP:10747"/>
        <dbReference type="Rhea" id="RHEA-COMP:10748"/>
        <dbReference type="ChEBI" id="CHEBI:83833"/>
        <dbReference type="ChEBI" id="CHEBI:83834"/>
        <dbReference type="EC" id="5.2.1.8"/>
    </reaction>
</comment>
<dbReference type="InterPro" id="IPR001179">
    <property type="entry name" value="PPIase_FKBP_dom"/>
</dbReference>
<evidence type="ECO:0000313" key="8">
    <source>
        <dbReference type="EMBL" id="KAL3808925.1"/>
    </source>
</evidence>
<dbReference type="Pfam" id="PF00538">
    <property type="entry name" value="Linker_histone"/>
    <property type="match status" value="1"/>
</dbReference>
<evidence type="ECO:0000313" key="9">
    <source>
        <dbReference type="Proteomes" id="UP001530377"/>
    </source>
</evidence>
<dbReference type="PROSITE" id="PS51504">
    <property type="entry name" value="H15"/>
    <property type="match status" value="1"/>
</dbReference>
<gene>
    <name evidence="8" type="ORF">ACHAXA_004693</name>
</gene>
<dbReference type="SMART" id="SM00526">
    <property type="entry name" value="H15"/>
    <property type="match status" value="1"/>
</dbReference>
<comment type="caution">
    <text evidence="8">The sequence shown here is derived from an EMBL/GenBank/DDBJ whole genome shotgun (WGS) entry which is preliminary data.</text>
</comment>
<sequence length="192" mass="20290">MASSKKSTAAPKTLLDKIVHAIRSQPQTNANGASRTAITKYLRSELDVDASKTAQLKGAFKRGVEGGVLVQTGQSFRVACDPPPELPAERTIEIEDLKAGSGPAAGAGDTVVMKYEGKLDDGSVFDSSNNFEFELGGGEVIKGWDMGIPGMRVGGKRKLFIPSGMGYGKRGAAPEIPPNADLHFTVTLKEIK</sequence>
<name>A0ABD3R7H3_9STRA</name>
<dbReference type="EC" id="5.2.1.8" evidence="2 5"/>
<organism evidence="8 9">
    <name type="scientific">Cyclostephanos tholiformis</name>
    <dbReference type="NCBI Taxonomy" id="382380"/>
    <lineage>
        <taxon>Eukaryota</taxon>
        <taxon>Sar</taxon>
        <taxon>Stramenopiles</taxon>
        <taxon>Ochrophyta</taxon>
        <taxon>Bacillariophyta</taxon>
        <taxon>Coscinodiscophyceae</taxon>
        <taxon>Thalassiosirophycidae</taxon>
        <taxon>Stephanodiscales</taxon>
        <taxon>Stephanodiscaceae</taxon>
        <taxon>Cyclostephanos</taxon>
    </lineage>
</organism>
<proteinExistence type="predicted"/>
<dbReference type="EMBL" id="JALLPB020000459">
    <property type="protein sequence ID" value="KAL3808925.1"/>
    <property type="molecule type" value="Genomic_DNA"/>
</dbReference>
<evidence type="ECO:0000259" key="6">
    <source>
        <dbReference type="PROSITE" id="PS50059"/>
    </source>
</evidence>
<keyword evidence="9" id="KW-1185">Reference proteome</keyword>
<dbReference type="Pfam" id="PF00254">
    <property type="entry name" value="FKBP_C"/>
    <property type="match status" value="1"/>
</dbReference>
<dbReference type="Gene3D" id="1.10.10.10">
    <property type="entry name" value="Winged helix-like DNA-binding domain superfamily/Winged helix DNA-binding domain"/>
    <property type="match status" value="1"/>
</dbReference>
<dbReference type="SUPFAM" id="SSF46785">
    <property type="entry name" value="Winged helix' DNA-binding domain"/>
    <property type="match status" value="1"/>
</dbReference>
<dbReference type="GO" id="GO:0003755">
    <property type="term" value="F:peptidyl-prolyl cis-trans isomerase activity"/>
    <property type="evidence" value="ECO:0007669"/>
    <property type="project" value="UniProtKB-KW"/>
</dbReference>
<evidence type="ECO:0000256" key="5">
    <source>
        <dbReference type="PROSITE-ProRule" id="PRU00277"/>
    </source>
</evidence>
<evidence type="ECO:0000256" key="2">
    <source>
        <dbReference type="ARBA" id="ARBA00013194"/>
    </source>
</evidence>
<dbReference type="PROSITE" id="PS50059">
    <property type="entry name" value="FKBP_PPIASE"/>
    <property type="match status" value="1"/>
</dbReference>
<evidence type="ECO:0000256" key="3">
    <source>
        <dbReference type="ARBA" id="ARBA00023110"/>
    </source>
</evidence>
<evidence type="ECO:0000256" key="4">
    <source>
        <dbReference type="ARBA" id="ARBA00023235"/>
    </source>
</evidence>
<dbReference type="Proteomes" id="UP001530377">
    <property type="component" value="Unassembled WGS sequence"/>
</dbReference>
<dbReference type="InterPro" id="IPR005818">
    <property type="entry name" value="Histone_H1/H5_H15"/>
</dbReference>
<feature type="domain" description="PPIase FKBP-type" evidence="6">
    <location>
        <begin position="108"/>
        <end position="192"/>
    </location>
</feature>
<dbReference type="SUPFAM" id="SSF54534">
    <property type="entry name" value="FKBP-like"/>
    <property type="match status" value="1"/>
</dbReference>
<dbReference type="PANTHER" id="PTHR43811">
    <property type="entry name" value="FKBP-TYPE PEPTIDYL-PROLYL CIS-TRANS ISOMERASE FKPA"/>
    <property type="match status" value="1"/>
</dbReference>
<feature type="domain" description="H15" evidence="7">
    <location>
        <begin position="10"/>
        <end position="80"/>
    </location>
</feature>
<dbReference type="AlphaFoldDB" id="A0ABD3R7H3"/>
<keyword evidence="4 5" id="KW-0413">Isomerase</keyword>
<keyword evidence="3 5" id="KW-0697">Rotamase</keyword>
<dbReference type="InterPro" id="IPR036388">
    <property type="entry name" value="WH-like_DNA-bd_sf"/>
</dbReference>
<evidence type="ECO:0000256" key="1">
    <source>
        <dbReference type="ARBA" id="ARBA00000971"/>
    </source>
</evidence>
<protein>
    <recommendedName>
        <fullName evidence="2 5">peptidylprolyl isomerase</fullName>
        <ecNumber evidence="2 5">5.2.1.8</ecNumber>
    </recommendedName>
</protein>
<dbReference type="InterPro" id="IPR036390">
    <property type="entry name" value="WH_DNA-bd_sf"/>
</dbReference>
<dbReference type="Gene3D" id="3.10.50.40">
    <property type="match status" value="1"/>
</dbReference>
<dbReference type="FunFam" id="3.10.50.40:FF:000006">
    <property type="entry name" value="Peptidyl-prolyl cis-trans isomerase"/>
    <property type="match status" value="1"/>
</dbReference>
<evidence type="ECO:0000259" key="7">
    <source>
        <dbReference type="PROSITE" id="PS51504"/>
    </source>
</evidence>
<accession>A0ABD3R7H3</accession>